<dbReference type="RefSeq" id="WP_014040491.1">
    <property type="nucleotide sequence ID" value="NC_015948.1"/>
</dbReference>
<dbReference type="eggNOG" id="arCOG01403">
    <property type="taxonomic scope" value="Archaea"/>
</dbReference>
<feature type="region of interest" description="Disordered" evidence="1">
    <location>
        <begin position="83"/>
        <end position="104"/>
    </location>
</feature>
<dbReference type="Gene3D" id="3.40.50.2000">
    <property type="entry name" value="Glycogen Phosphorylase B"/>
    <property type="match status" value="1"/>
</dbReference>
<dbReference type="Pfam" id="PF00534">
    <property type="entry name" value="Glycos_transf_1"/>
    <property type="match status" value="1"/>
</dbReference>
<evidence type="ECO:0000313" key="4">
    <source>
        <dbReference type="Proteomes" id="UP000005629"/>
    </source>
</evidence>
<dbReference type="HOGENOM" id="CLU_1492940_0_0_2"/>
<dbReference type="PANTHER" id="PTHR45947">
    <property type="entry name" value="SULFOQUINOVOSYL TRANSFERASE SQD2"/>
    <property type="match status" value="1"/>
</dbReference>
<evidence type="ECO:0000256" key="1">
    <source>
        <dbReference type="SAM" id="MobiDB-lite"/>
    </source>
</evidence>
<reference evidence="3 4" key="1">
    <citation type="journal article" date="2011" name="J. Bacteriol.">
        <title>Complete genome sequence of Haloarcula hispanica, a model haloarchaeon for studying genetics, metabolism, and virus-host interaction.</title>
        <authorList>
            <person name="Liu H."/>
            <person name="Wu Z."/>
            <person name="Li M."/>
            <person name="Zhang F."/>
            <person name="Zheng H."/>
            <person name="Han J."/>
            <person name="Liu J."/>
            <person name="Zhou J."/>
            <person name="Wang S."/>
            <person name="Xiang H."/>
        </authorList>
    </citation>
    <scope>NUCLEOTIDE SEQUENCE [LARGE SCALE GENOMIC DNA]</scope>
    <source>
        <strain evidence="4">ATCC 33960 / DSM 4426 / JCM 8911 / NBRC 102182 / NCIMB 2187 / VKM B-1755</strain>
    </source>
</reference>
<dbReference type="SUPFAM" id="SSF53756">
    <property type="entry name" value="UDP-Glycosyltransferase/glycogen phosphorylase"/>
    <property type="match status" value="1"/>
</dbReference>
<evidence type="ECO:0000313" key="3">
    <source>
        <dbReference type="EMBL" id="AEM57279.1"/>
    </source>
</evidence>
<dbReference type="InterPro" id="IPR001296">
    <property type="entry name" value="Glyco_trans_1"/>
</dbReference>
<dbReference type="AlphaFoldDB" id="G0HT63"/>
<dbReference type="Proteomes" id="UP000005629">
    <property type="component" value="Chromosome I"/>
</dbReference>
<dbReference type="STRING" id="634497.HAH_1673"/>
<keyword evidence="3" id="KW-0808">Transferase</keyword>
<dbReference type="KEGG" id="hhi:HAH_1673"/>
<dbReference type="GeneID" id="23805642"/>
<dbReference type="GO" id="GO:0016757">
    <property type="term" value="F:glycosyltransferase activity"/>
    <property type="evidence" value="ECO:0007669"/>
    <property type="project" value="InterPro"/>
</dbReference>
<organism evidence="3 4">
    <name type="scientific">Haloarcula hispanica (strain ATCC 33960 / DSM 4426 / JCM 8911 / NBRC 102182 / NCIMB 2187 / VKM B-1755)</name>
    <dbReference type="NCBI Taxonomy" id="634497"/>
    <lineage>
        <taxon>Archaea</taxon>
        <taxon>Methanobacteriati</taxon>
        <taxon>Methanobacteriota</taxon>
        <taxon>Stenosarchaea group</taxon>
        <taxon>Halobacteria</taxon>
        <taxon>Halobacteriales</taxon>
        <taxon>Haloarculaceae</taxon>
        <taxon>Haloarcula</taxon>
    </lineage>
</organism>
<gene>
    <name evidence="3" type="ordered locus">HAH_1673</name>
</gene>
<feature type="domain" description="Glycosyl transferase family 1" evidence="2">
    <location>
        <begin position="51"/>
        <end position="171"/>
    </location>
</feature>
<accession>G0HT63</accession>
<dbReference type="PANTHER" id="PTHR45947:SF3">
    <property type="entry name" value="SULFOQUINOVOSYL TRANSFERASE SQD2"/>
    <property type="match status" value="1"/>
</dbReference>
<dbReference type="OrthoDB" id="132546at2157"/>
<proteinExistence type="predicted"/>
<dbReference type="InterPro" id="IPR050194">
    <property type="entry name" value="Glycosyltransferase_grp1"/>
</dbReference>
<protein>
    <submittedName>
        <fullName evidence="3">Putative glycosyltransferase</fullName>
    </submittedName>
</protein>
<name>G0HT63_HALHT</name>
<evidence type="ECO:0000259" key="2">
    <source>
        <dbReference type="Pfam" id="PF00534"/>
    </source>
</evidence>
<feature type="compositionally biased region" description="Polar residues" evidence="1">
    <location>
        <begin position="86"/>
        <end position="97"/>
    </location>
</feature>
<sequence length="180" mass="19430">MQQHPSQSHSGKQRDLSRAKLAEHVTARTPQHPIALSGITADRLAEFSPGRETIEVVPNGIEHKNVDMLLKAFDSVAADHKPRWASSVTGPSATDSKGNAGPSHADRMDIIGFLEEYENVPGHMRAAQVLVLPSMREGFGITFVEAMAADCTVVAATHPESAIEEVIDSSTRTSFSYPSK</sequence>
<dbReference type="EMBL" id="CP002921">
    <property type="protein sequence ID" value="AEM57279.1"/>
    <property type="molecule type" value="Genomic_DNA"/>
</dbReference>